<feature type="compositionally biased region" description="Polar residues" evidence="6">
    <location>
        <begin position="220"/>
        <end position="234"/>
    </location>
</feature>
<evidence type="ECO:0000256" key="5">
    <source>
        <dbReference type="ARBA" id="ARBA00022840"/>
    </source>
</evidence>
<reference evidence="8 9" key="1">
    <citation type="submission" date="2024-10" db="EMBL/GenBank/DDBJ databases">
        <title>Updated reference genomes for cyclostephanoid diatoms.</title>
        <authorList>
            <person name="Roberts W.R."/>
            <person name="Alverson A.J."/>
        </authorList>
    </citation>
    <scope>NUCLEOTIDE SEQUENCE [LARGE SCALE GENOMIC DNA]</scope>
    <source>
        <strain evidence="8 9">AJA276-08</strain>
    </source>
</reference>
<keyword evidence="2" id="KW-0808">Transferase</keyword>
<feature type="compositionally biased region" description="Basic residues" evidence="6">
    <location>
        <begin position="202"/>
        <end position="212"/>
    </location>
</feature>
<keyword evidence="1" id="KW-0723">Serine/threonine-protein kinase</keyword>
<dbReference type="CDD" id="cd14133">
    <property type="entry name" value="PKc_DYRK_like"/>
    <property type="match status" value="1"/>
</dbReference>
<evidence type="ECO:0000313" key="9">
    <source>
        <dbReference type="Proteomes" id="UP001530315"/>
    </source>
</evidence>
<dbReference type="PROSITE" id="PS00108">
    <property type="entry name" value="PROTEIN_KINASE_ST"/>
    <property type="match status" value="1"/>
</dbReference>
<feature type="compositionally biased region" description="Gly residues" evidence="6">
    <location>
        <begin position="136"/>
        <end position="159"/>
    </location>
</feature>
<dbReference type="SMART" id="SM00220">
    <property type="entry name" value="S_TKc"/>
    <property type="match status" value="1"/>
</dbReference>
<feature type="compositionally biased region" description="Acidic residues" evidence="6">
    <location>
        <begin position="296"/>
        <end position="311"/>
    </location>
</feature>
<dbReference type="PROSITE" id="PS50011">
    <property type="entry name" value="PROTEIN_KINASE_DOM"/>
    <property type="match status" value="1"/>
</dbReference>
<name>A0ABD3N7L0_9STRA</name>
<feature type="region of interest" description="Disordered" evidence="6">
    <location>
        <begin position="1"/>
        <end position="496"/>
    </location>
</feature>
<dbReference type="InterPro" id="IPR050494">
    <property type="entry name" value="Ser_Thr_dual-spec_kinase"/>
</dbReference>
<accession>A0ABD3N7L0</accession>
<feature type="compositionally biased region" description="Gly residues" evidence="6">
    <location>
        <begin position="87"/>
        <end position="98"/>
    </location>
</feature>
<feature type="compositionally biased region" description="Low complexity" evidence="6">
    <location>
        <begin position="453"/>
        <end position="472"/>
    </location>
</feature>
<feature type="domain" description="Protein kinase" evidence="7">
    <location>
        <begin position="1184"/>
        <end position="1525"/>
    </location>
</feature>
<feature type="region of interest" description="Disordered" evidence="6">
    <location>
        <begin position="1441"/>
        <end position="1460"/>
    </location>
</feature>
<dbReference type="InterPro" id="IPR008271">
    <property type="entry name" value="Ser/Thr_kinase_AS"/>
</dbReference>
<dbReference type="InterPro" id="IPR000719">
    <property type="entry name" value="Prot_kinase_dom"/>
</dbReference>
<feature type="compositionally biased region" description="Polar residues" evidence="6">
    <location>
        <begin position="662"/>
        <end position="676"/>
    </location>
</feature>
<keyword evidence="9" id="KW-1185">Reference proteome</keyword>
<dbReference type="Proteomes" id="UP001530315">
    <property type="component" value="Unassembled WGS sequence"/>
</dbReference>
<keyword evidence="5" id="KW-0067">ATP-binding</keyword>
<feature type="compositionally biased region" description="Polar residues" evidence="6">
    <location>
        <begin position="281"/>
        <end position="291"/>
    </location>
</feature>
<feature type="compositionally biased region" description="Polar residues" evidence="6">
    <location>
        <begin position="68"/>
        <end position="78"/>
    </location>
</feature>
<dbReference type="EMBL" id="JALLAZ020001671">
    <property type="protein sequence ID" value="KAL3768660.1"/>
    <property type="molecule type" value="Genomic_DNA"/>
</dbReference>
<proteinExistence type="predicted"/>
<evidence type="ECO:0000256" key="3">
    <source>
        <dbReference type="ARBA" id="ARBA00022741"/>
    </source>
</evidence>
<dbReference type="Gene3D" id="3.30.200.20">
    <property type="entry name" value="Phosphorylase Kinase, domain 1"/>
    <property type="match status" value="1"/>
</dbReference>
<keyword evidence="4" id="KW-0418">Kinase</keyword>
<dbReference type="PANTHER" id="PTHR24058:SF124">
    <property type="entry name" value="PROTEIN KINASE SUPERFAMILY PROTEIN"/>
    <property type="match status" value="1"/>
</dbReference>
<dbReference type="PANTHER" id="PTHR24058">
    <property type="entry name" value="DUAL SPECIFICITY PROTEIN KINASE"/>
    <property type="match status" value="1"/>
</dbReference>
<feature type="compositionally biased region" description="Basic and acidic residues" evidence="6">
    <location>
        <begin position="476"/>
        <end position="496"/>
    </location>
</feature>
<sequence>MAEPTKVASPVSSPGSPGDSSTIAHANAEARREVASAPEGLPTSARDAAAADIAALVSPRRRSHSKESITVMSTSSSAALAANRGRGSQGLGLGGNFTDGGPQNFHYHVPTFPGLADSSEKNSGGGSNHERVAGASSGGAGDGGGGIRRGGEGGGGGGSMNAKKHGGGESGGSTSLRSSKKGIDPPEVELPMKMASTEKLARKSRSRLTKLPHRGDTIAATLSGQPSPSHSFKTSRSESGDSSFLLNSSSSSIHSIHQQKRGGDNSKKGRGGKEKSDLHASSKSGPATGSLSREEDSIDGVTNDDSDDDDYPLVTMDPIQSDDEPDPIESDEEPVTDHFDDDESPPRRIPPVSKQSHQQQHRRYGSPIQGKTSKDKQYHQMKLCPSSAPQRPSHRLPPQQLMQFLHAGGGAAGRASSLFGQQGHPGPGAAGDGGGEGVGGILQLPFKTNSGRNPNSNHQQQDHQNQPLPLNQGKQSQHDMQDHHQEPDQSKKMPRRFSDEAIRYLYTDGIDLLSKAANEAREREEVDTLIDGINYLRMSLDSAEFEKGGSDYKQKFRMPPPQHRTSGPEQHSLRKAAPFPSLPPPIPVPQLYFPLSARHNPPPPITSKSDGVGTDSNMTMSNSSELNMSKSVENLQFNSSNTIQQQQQQQQGRVYRPPPPRTQSSYPSGPTTQTRQRPVITAAAAMDYILSASARPPLVHDDATNMNDDDFDEVDEEMEETSKDQVTLDIGKMKYYLNDMLGGVDIEEGASNIAANRGKNTTMMPLQKNMHSFHNSAQNDDSESDHKAEKYDDDFDRSNVSLSIHAEAKFGLSSGQLSKHAEDKHRALTEQLSRSSIFDRSSVTSVDRPDAGNIEDDIEIHHEEQLPPRTMNERLSEYHEESAEEASNGGNEGKSCALGPWSQRPGGTTGVVLDGYSLSDDNGDNVNQTKMKRMTSRTESPSVSVPNSRKDEDSRSAFSDNLLDGVSHGESKKQSLSEELSSEGVNGKSKVLMMKLCSHLLPAGIDAFDHRKDNLLSTQLILNKINLKWDDDDPDEPGYVVHRLTNSELKGVEYAFEKLVSSLERTSAKHVRDGSSDKNFERDLEEAELILDLDETRYKLEAKRSNNASKSNKNDGVESQIKSQENGDIRESVPDFPGIYPSGKGIAGEMECFYLPIITKSQKTGFEPTKDLVLKPGSVFANNYLVQSELGSAAFSTAYRCIDLSSKEDEDGYQDEVCLKVIKNTKDYFDQSLDEIKILQLLKDTGRVKENYIVEMKSFFYHREHLVIVTELLRQNLYEFGKSILESRGSLYFTRLRLSHITRQCLIALKFVHELGLMHCDIKPENILLCSYSRALIKIIDFGSSSFVSDRQSSYIQSRSYRAPEVILGLPYDGKIDIWSLGCVVAEMYTNEVTFQNDSEVSMLSRIEAICGPFPRHVIANGRNSHRIFTDSGLIYEKISPDDKEEESSHGSSDDDTEKTLFRVYQPKMTTIAARLGFNEDLMDQPHLSDDDKNRALFVDFVSKLLTIDPDGRPSAAEALSHPWIKSSLELTEDDIRYNQG</sequence>
<dbReference type="InterPro" id="IPR011009">
    <property type="entry name" value="Kinase-like_dom_sf"/>
</dbReference>
<dbReference type="SUPFAM" id="SSF56112">
    <property type="entry name" value="Protein kinase-like (PK-like)"/>
    <property type="match status" value="1"/>
</dbReference>
<dbReference type="Pfam" id="PF00069">
    <property type="entry name" value="Pkinase"/>
    <property type="match status" value="1"/>
</dbReference>
<dbReference type="GO" id="GO:0005524">
    <property type="term" value="F:ATP binding"/>
    <property type="evidence" value="ECO:0007669"/>
    <property type="project" value="UniProtKB-KW"/>
</dbReference>
<keyword evidence="3" id="KW-0547">Nucleotide-binding</keyword>
<organism evidence="8 9">
    <name type="scientific">Stephanodiscus triporus</name>
    <dbReference type="NCBI Taxonomy" id="2934178"/>
    <lineage>
        <taxon>Eukaryota</taxon>
        <taxon>Sar</taxon>
        <taxon>Stramenopiles</taxon>
        <taxon>Ochrophyta</taxon>
        <taxon>Bacillariophyta</taxon>
        <taxon>Coscinodiscophyceae</taxon>
        <taxon>Thalassiosirophycidae</taxon>
        <taxon>Stephanodiscales</taxon>
        <taxon>Stephanodiscaceae</taxon>
        <taxon>Stephanodiscus</taxon>
    </lineage>
</organism>
<comment type="caution">
    <text evidence="8">The sequence shown here is derived from an EMBL/GenBank/DDBJ whole genome shotgun (WGS) entry which is preliminary data.</text>
</comment>
<feature type="region of interest" description="Disordered" evidence="6">
    <location>
        <begin position="551"/>
        <end position="582"/>
    </location>
</feature>
<feature type="region of interest" description="Disordered" evidence="6">
    <location>
        <begin position="1104"/>
        <end position="1134"/>
    </location>
</feature>
<evidence type="ECO:0000256" key="4">
    <source>
        <dbReference type="ARBA" id="ARBA00022777"/>
    </source>
</evidence>
<feature type="compositionally biased region" description="Basic and acidic residues" evidence="6">
    <location>
        <begin position="967"/>
        <end position="976"/>
    </location>
</feature>
<feature type="compositionally biased region" description="Acidic residues" evidence="6">
    <location>
        <begin position="320"/>
        <end position="343"/>
    </location>
</feature>
<feature type="compositionally biased region" description="Polar residues" evidence="6">
    <location>
        <begin position="606"/>
        <end position="623"/>
    </location>
</feature>
<feature type="region of interest" description="Disordered" evidence="6">
    <location>
        <begin position="596"/>
        <end position="623"/>
    </location>
</feature>
<feature type="region of interest" description="Disordered" evidence="6">
    <location>
        <begin position="640"/>
        <end position="676"/>
    </location>
</feature>
<evidence type="ECO:0000259" key="7">
    <source>
        <dbReference type="PROSITE" id="PS50011"/>
    </source>
</evidence>
<feature type="compositionally biased region" description="Low complexity" evidence="6">
    <location>
        <begin position="45"/>
        <end position="55"/>
    </location>
</feature>
<feature type="compositionally biased region" description="Basic and acidic residues" evidence="6">
    <location>
        <begin position="261"/>
        <end position="280"/>
    </location>
</feature>
<feature type="compositionally biased region" description="Gly residues" evidence="6">
    <location>
        <begin position="423"/>
        <end position="440"/>
    </location>
</feature>
<feature type="compositionally biased region" description="Low complexity" evidence="6">
    <location>
        <begin position="240"/>
        <end position="255"/>
    </location>
</feature>
<evidence type="ECO:0000313" key="8">
    <source>
        <dbReference type="EMBL" id="KAL3768660.1"/>
    </source>
</evidence>
<dbReference type="GO" id="GO:0004674">
    <property type="term" value="F:protein serine/threonine kinase activity"/>
    <property type="evidence" value="ECO:0007669"/>
    <property type="project" value="UniProtKB-KW"/>
</dbReference>
<protein>
    <recommendedName>
        <fullName evidence="7">Protein kinase domain-containing protein</fullName>
    </recommendedName>
</protein>
<feature type="compositionally biased region" description="Polar residues" evidence="6">
    <location>
        <begin position="937"/>
        <end position="947"/>
    </location>
</feature>
<feature type="compositionally biased region" description="Low complexity" evidence="6">
    <location>
        <begin position="9"/>
        <end position="21"/>
    </location>
</feature>
<evidence type="ECO:0000256" key="6">
    <source>
        <dbReference type="SAM" id="MobiDB-lite"/>
    </source>
</evidence>
<dbReference type="Gene3D" id="1.10.510.10">
    <property type="entry name" value="Transferase(Phosphotransferase) domain 1"/>
    <property type="match status" value="1"/>
</dbReference>
<evidence type="ECO:0000256" key="2">
    <source>
        <dbReference type="ARBA" id="ARBA00022679"/>
    </source>
</evidence>
<gene>
    <name evidence="8" type="ORF">ACHAW5_000811</name>
</gene>
<feature type="region of interest" description="Disordered" evidence="6">
    <location>
        <begin position="875"/>
        <end position="984"/>
    </location>
</feature>
<evidence type="ECO:0000256" key="1">
    <source>
        <dbReference type="ARBA" id="ARBA00022527"/>
    </source>
</evidence>